<name>A0A6A4IMX8_9AGAR</name>
<keyword evidence="5 9" id="KW-0904">Protein phosphatase</keyword>
<evidence type="ECO:0000256" key="7">
    <source>
        <dbReference type="ARBA" id="ARBA00047761"/>
    </source>
</evidence>
<reference evidence="11" key="1">
    <citation type="journal article" date="2019" name="Environ. Microbiol.">
        <title>Fungal ecological strategies reflected in gene transcription - a case study of two litter decomposers.</title>
        <authorList>
            <person name="Barbi F."/>
            <person name="Kohler A."/>
            <person name="Barry K."/>
            <person name="Baskaran P."/>
            <person name="Daum C."/>
            <person name="Fauchery L."/>
            <person name="Ihrmark K."/>
            <person name="Kuo A."/>
            <person name="LaButti K."/>
            <person name="Lipzen A."/>
            <person name="Morin E."/>
            <person name="Grigoriev I.V."/>
            <person name="Henrissat B."/>
            <person name="Lindahl B."/>
            <person name="Martin F."/>
        </authorList>
    </citation>
    <scope>NUCLEOTIDE SEQUENCE</scope>
    <source>
        <strain evidence="11">JB14</strain>
    </source>
</reference>
<evidence type="ECO:0000256" key="6">
    <source>
        <dbReference type="ARBA" id="ARBA00023242"/>
    </source>
</evidence>
<evidence type="ECO:0000256" key="2">
    <source>
        <dbReference type="ARBA" id="ARBA00008978"/>
    </source>
</evidence>
<evidence type="ECO:0000313" key="12">
    <source>
        <dbReference type="Proteomes" id="UP000799118"/>
    </source>
</evidence>
<dbReference type="OrthoDB" id="57957at2759"/>
<evidence type="ECO:0000256" key="4">
    <source>
        <dbReference type="ARBA" id="ARBA00022801"/>
    </source>
</evidence>
<evidence type="ECO:0000313" key="11">
    <source>
        <dbReference type="EMBL" id="KAE9410378.1"/>
    </source>
</evidence>
<keyword evidence="3 9" id="KW-0507">mRNA processing</keyword>
<evidence type="ECO:0000256" key="3">
    <source>
        <dbReference type="ARBA" id="ARBA00022664"/>
    </source>
</evidence>
<dbReference type="Proteomes" id="UP000799118">
    <property type="component" value="Unassembled WGS sequence"/>
</dbReference>
<dbReference type="EMBL" id="ML769385">
    <property type="protein sequence ID" value="KAE9410378.1"/>
    <property type="molecule type" value="Genomic_DNA"/>
</dbReference>
<dbReference type="GO" id="GO:0005847">
    <property type="term" value="C:mRNA cleavage and polyadenylation specificity factor complex"/>
    <property type="evidence" value="ECO:0007669"/>
    <property type="project" value="UniProtKB-ARBA"/>
</dbReference>
<keyword evidence="12" id="KW-1185">Reference proteome</keyword>
<comment type="function">
    <text evidence="9">Processively dephosphorylates Ser-5 of the heptad repeats YSPTSPS in the C-terminal domain of the largest RNA polymerase II subunit (RPB1).</text>
</comment>
<keyword evidence="6 9" id="KW-0539">Nucleus</keyword>
<comment type="similarity">
    <text evidence="2 9">Belongs to the SSU72 phosphatase family.</text>
</comment>
<proteinExistence type="inferred from homology"/>
<dbReference type="AlphaFoldDB" id="A0A6A4IMX8"/>
<dbReference type="InterPro" id="IPR006811">
    <property type="entry name" value="RNA_pol_II_suA"/>
</dbReference>
<dbReference type="Gene3D" id="3.40.50.2300">
    <property type="match status" value="1"/>
</dbReference>
<dbReference type="PANTHER" id="PTHR20383">
    <property type="entry name" value="RNA POLYMERASE II SUBUNIT A C-TERMINAL DOMAIN PHOSPHATASE"/>
    <property type="match status" value="1"/>
</dbReference>
<dbReference type="GO" id="GO:0031124">
    <property type="term" value="P:mRNA 3'-end processing"/>
    <property type="evidence" value="ECO:0007669"/>
    <property type="project" value="UniProtKB-ARBA"/>
</dbReference>
<comment type="catalytic activity">
    <reaction evidence="7 9">
        <text>O-phospho-L-seryl-[protein] + H2O = L-seryl-[protein] + phosphate</text>
        <dbReference type="Rhea" id="RHEA:20629"/>
        <dbReference type="Rhea" id="RHEA-COMP:9863"/>
        <dbReference type="Rhea" id="RHEA-COMP:11604"/>
        <dbReference type="ChEBI" id="CHEBI:15377"/>
        <dbReference type="ChEBI" id="CHEBI:29999"/>
        <dbReference type="ChEBI" id="CHEBI:43474"/>
        <dbReference type="ChEBI" id="CHEBI:83421"/>
        <dbReference type="EC" id="3.1.3.16"/>
    </reaction>
</comment>
<dbReference type="EC" id="3.1.3.16" evidence="9"/>
<dbReference type="Pfam" id="PF04722">
    <property type="entry name" value="Ssu72"/>
    <property type="match status" value="1"/>
</dbReference>
<protein>
    <recommendedName>
        <fullName evidence="9">RNA polymerase II subunit A C-terminal domain phosphatase SSU72</fullName>
        <shortName evidence="9">CTD phosphatase SSU72</shortName>
        <ecNumber evidence="9">3.1.3.16</ecNumber>
    </recommendedName>
</protein>
<keyword evidence="4 9" id="KW-0378">Hydrolase</keyword>
<organism evidence="11 12">
    <name type="scientific">Gymnopus androsaceus JB14</name>
    <dbReference type="NCBI Taxonomy" id="1447944"/>
    <lineage>
        <taxon>Eukaryota</taxon>
        <taxon>Fungi</taxon>
        <taxon>Dikarya</taxon>
        <taxon>Basidiomycota</taxon>
        <taxon>Agaricomycotina</taxon>
        <taxon>Agaricomycetes</taxon>
        <taxon>Agaricomycetidae</taxon>
        <taxon>Agaricales</taxon>
        <taxon>Marasmiineae</taxon>
        <taxon>Omphalotaceae</taxon>
        <taxon>Gymnopus</taxon>
    </lineage>
</organism>
<accession>A0A6A4IMX8</accession>
<dbReference type="FunFam" id="3.40.50.2300:FF:000039">
    <property type="entry name" value="RNA polymerase II subunit A C-terminal domain phosphatase"/>
    <property type="match status" value="1"/>
</dbReference>
<evidence type="ECO:0000256" key="9">
    <source>
        <dbReference type="RuleBase" id="RU369031"/>
    </source>
</evidence>
<comment type="catalytic activity">
    <reaction evidence="8 9">
        <text>O-phospho-L-threonyl-[protein] + H2O = L-threonyl-[protein] + phosphate</text>
        <dbReference type="Rhea" id="RHEA:47004"/>
        <dbReference type="Rhea" id="RHEA-COMP:11060"/>
        <dbReference type="Rhea" id="RHEA-COMP:11605"/>
        <dbReference type="ChEBI" id="CHEBI:15377"/>
        <dbReference type="ChEBI" id="CHEBI:30013"/>
        <dbReference type="ChEBI" id="CHEBI:43474"/>
        <dbReference type="ChEBI" id="CHEBI:61977"/>
        <dbReference type="EC" id="3.1.3.16"/>
    </reaction>
</comment>
<comment type="function">
    <text evidence="9">Component of the cleavage and polyadenylation factor (CPF) complex, which plays a key role in polyadenylation-dependent pre-mRNA 3'-end formation and cooperates with cleavage factors including the CFIA complex and NAB4/CFIB. SSU72 is required for 3'-end formation of snoRNAs.</text>
</comment>
<gene>
    <name evidence="11" type="ORF">BT96DRAFT_912577</name>
</gene>
<feature type="compositionally biased region" description="Basic and acidic residues" evidence="10">
    <location>
        <begin position="1"/>
        <end position="11"/>
    </location>
</feature>
<comment type="subunit">
    <text evidence="9">Component of the cleavage and polyadenylation factor (CPF) complex.</text>
</comment>
<evidence type="ECO:0000256" key="1">
    <source>
        <dbReference type="ARBA" id="ARBA00004123"/>
    </source>
</evidence>
<sequence length="163" mass="17960">MDPRMARDPRLARFQSQAPTPTPPPSSHVPIDNGAQNSFLPSQYQAPVAINQNSAQLDLQTYKSRPLFCVVCASNQNRSMEGHHVLAKAGYRVISSGTGSAVRLPGPSIDRPNVYNFGTPYNAIYEELSTKDPRLSVFCVLSFPVDLNGFCPLSDIQQMEYSK</sequence>
<evidence type="ECO:0000256" key="8">
    <source>
        <dbReference type="ARBA" id="ARBA00048336"/>
    </source>
</evidence>
<evidence type="ECO:0000256" key="10">
    <source>
        <dbReference type="SAM" id="MobiDB-lite"/>
    </source>
</evidence>
<evidence type="ECO:0000256" key="5">
    <source>
        <dbReference type="ARBA" id="ARBA00022912"/>
    </source>
</evidence>
<feature type="region of interest" description="Disordered" evidence="10">
    <location>
        <begin position="1"/>
        <end position="36"/>
    </location>
</feature>
<dbReference type="GO" id="GO:0008420">
    <property type="term" value="F:RNA polymerase II CTD heptapeptide repeat phosphatase activity"/>
    <property type="evidence" value="ECO:0007669"/>
    <property type="project" value="UniProtKB-ARBA"/>
</dbReference>
<comment type="subcellular location">
    <subcellularLocation>
        <location evidence="1 9">Nucleus</location>
    </subcellularLocation>
</comment>